<evidence type="ECO:0008006" key="3">
    <source>
        <dbReference type="Google" id="ProtNLM"/>
    </source>
</evidence>
<evidence type="ECO:0000313" key="2">
    <source>
        <dbReference type="Proteomes" id="UP000886750"/>
    </source>
</evidence>
<organism evidence="1 2">
    <name type="scientific">Candidatus Borkfalkia excrementigallinarum</name>
    <dbReference type="NCBI Taxonomy" id="2838506"/>
    <lineage>
        <taxon>Bacteria</taxon>
        <taxon>Bacillati</taxon>
        <taxon>Bacillota</taxon>
        <taxon>Clostridia</taxon>
        <taxon>Christensenellales</taxon>
        <taxon>Christensenellaceae</taxon>
        <taxon>Candidatus Borkfalkia</taxon>
    </lineage>
</organism>
<evidence type="ECO:0000313" key="1">
    <source>
        <dbReference type="EMBL" id="HIY97215.1"/>
    </source>
</evidence>
<sequence>MADIKKESELLAEVYRNTHYALASIADILPETEDEALREELKKMHDGYEKISGKAALYARDKGIELKEPNPVKRAMMWGSIKMNTMKDDSRAHIAEMMTQGTVMGITALTRSIGDCKDCADKEALGIAEELLHMEENYENVLKNYL</sequence>
<gene>
    <name evidence="1" type="ORF">H9729_05950</name>
</gene>
<proteinExistence type="predicted"/>
<name>A0A9D2CSJ0_9FIRM</name>
<dbReference type="Proteomes" id="UP000886750">
    <property type="component" value="Unassembled WGS sequence"/>
</dbReference>
<reference evidence="1" key="2">
    <citation type="submission" date="2021-04" db="EMBL/GenBank/DDBJ databases">
        <authorList>
            <person name="Gilroy R."/>
        </authorList>
    </citation>
    <scope>NUCLEOTIDE SEQUENCE</scope>
    <source>
        <strain evidence="1">1345</strain>
    </source>
</reference>
<accession>A0A9D2CSJ0</accession>
<dbReference type="EMBL" id="DXCQ01000055">
    <property type="protein sequence ID" value="HIY97215.1"/>
    <property type="molecule type" value="Genomic_DNA"/>
</dbReference>
<protein>
    <recommendedName>
        <fullName evidence="3">DUF892 family protein</fullName>
    </recommendedName>
</protein>
<reference evidence="1" key="1">
    <citation type="journal article" date="2021" name="PeerJ">
        <title>Extensive microbial diversity within the chicken gut microbiome revealed by metagenomics and culture.</title>
        <authorList>
            <person name="Gilroy R."/>
            <person name="Ravi A."/>
            <person name="Getino M."/>
            <person name="Pursley I."/>
            <person name="Horton D.L."/>
            <person name="Alikhan N.F."/>
            <person name="Baker D."/>
            <person name="Gharbi K."/>
            <person name="Hall N."/>
            <person name="Watson M."/>
            <person name="Adriaenssens E.M."/>
            <person name="Foster-Nyarko E."/>
            <person name="Jarju S."/>
            <person name="Secka A."/>
            <person name="Antonio M."/>
            <person name="Oren A."/>
            <person name="Chaudhuri R.R."/>
            <person name="La Ragione R."/>
            <person name="Hildebrand F."/>
            <person name="Pallen M.J."/>
        </authorList>
    </citation>
    <scope>NUCLEOTIDE SEQUENCE</scope>
    <source>
        <strain evidence="1">1345</strain>
    </source>
</reference>
<dbReference type="AlphaFoldDB" id="A0A9D2CSJ0"/>
<comment type="caution">
    <text evidence="1">The sequence shown here is derived from an EMBL/GenBank/DDBJ whole genome shotgun (WGS) entry which is preliminary data.</text>
</comment>